<dbReference type="EMBL" id="SEHH01000009">
    <property type="protein sequence ID" value="TBX52784.1"/>
    <property type="molecule type" value="Genomic_DNA"/>
</dbReference>
<organism evidence="1 2">
    <name type="scientific">Lactiplantibacillus paraplantarum</name>
    <dbReference type="NCBI Taxonomy" id="60520"/>
    <lineage>
        <taxon>Bacteria</taxon>
        <taxon>Bacillati</taxon>
        <taxon>Bacillota</taxon>
        <taxon>Bacilli</taxon>
        <taxon>Lactobacillales</taxon>
        <taxon>Lactobacillaceae</taxon>
        <taxon>Lactiplantibacillus</taxon>
    </lineage>
</organism>
<name>A0A4Q9Y679_9LACO</name>
<sequence length="97" mass="11310">MSSWPTSHVALLHVVFPFETTQYIVSLSWPMKRVKFQFYIKLSAINPTMPRQFGIFDVPIFLYFFDLGLLVALPTSNANNAFCRSTMLAVYWRRTIL</sequence>
<proteinExistence type="predicted"/>
<evidence type="ECO:0000313" key="2">
    <source>
        <dbReference type="Proteomes" id="UP000292648"/>
    </source>
</evidence>
<dbReference type="AlphaFoldDB" id="A0A4Q9Y679"/>
<protein>
    <submittedName>
        <fullName evidence="1">Uncharacterized protein</fullName>
    </submittedName>
</protein>
<dbReference type="Proteomes" id="UP000292648">
    <property type="component" value="Unassembled WGS sequence"/>
</dbReference>
<gene>
    <name evidence="1" type="ORF">EUZ87_01175</name>
</gene>
<evidence type="ECO:0000313" key="1">
    <source>
        <dbReference type="EMBL" id="TBX52784.1"/>
    </source>
</evidence>
<reference evidence="1 2" key="1">
    <citation type="submission" date="2019-01" db="EMBL/GenBank/DDBJ databases">
        <title>Draft genome sequence of Lactobacillus paraplantarum OSY-TC318, a Producer of the novel lantibiotic Paraplantaracin TC318.</title>
        <authorList>
            <person name="Hussein W.E."/>
            <person name="Huang E."/>
            <person name="Yousef A.E."/>
        </authorList>
    </citation>
    <scope>NUCLEOTIDE SEQUENCE [LARGE SCALE GENOMIC DNA]</scope>
    <source>
        <strain evidence="1 2">OSY-TC318</strain>
    </source>
</reference>
<accession>A0A4Q9Y679</accession>
<comment type="caution">
    <text evidence="1">The sequence shown here is derived from an EMBL/GenBank/DDBJ whole genome shotgun (WGS) entry which is preliminary data.</text>
</comment>